<dbReference type="EMBL" id="JABWDY010003191">
    <property type="protein sequence ID" value="KAF5206097.1"/>
    <property type="molecule type" value="Genomic_DNA"/>
</dbReference>
<dbReference type="Proteomes" id="UP000554482">
    <property type="component" value="Unassembled WGS sequence"/>
</dbReference>
<protein>
    <submittedName>
        <fullName evidence="1">Uncharacterized protein</fullName>
    </submittedName>
</protein>
<dbReference type="AlphaFoldDB" id="A0A7J6XAT6"/>
<name>A0A7J6XAT6_THATH</name>
<evidence type="ECO:0000313" key="1">
    <source>
        <dbReference type="EMBL" id="KAF5206097.1"/>
    </source>
</evidence>
<proteinExistence type="predicted"/>
<organism evidence="1 2">
    <name type="scientific">Thalictrum thalictroides</name>
    <name type="common">Rue-anemone</name>
    <name type="synonym">Anemone thalictroides</name>
    <dbReference type="NCBI Taxonomy" id="46969"/>
    <lineage>
        <taxon>Eukaryota</taxon>
        <taxon>Viridiplantae</taxon>
        <taxon>Streptophyta</taxon>
        <taxon>Embryophyta</taxon>
        <taxon>Tracheophyta</taxon>
        <taxon>Spermatophyta</taxon>
        <taxon>Magnoliopsida</taxon>
        <taxon>Ranunculales</taxon>
        <taxon>Ranunculaceae</taxon>
        <taxon>Thalictroideae</taxon>
        <taxon>Thalictrum</taxon>
    </lineage>
</organism>
<dbReference type="OrthoDB" id="5835829at2759"/>
<comment type="caution">
    <text evidence="1">The sequence shown here is derived from an EMBL/GenBank/DDBJ whole genome shotgun (WGS) entry which is preliminary data.</text>
</comment>
<reference evidence="1 2" key="1">
    <citation type="submission" date="2020-06" db="EMBL/GenBank/DDBJ databases">
        <title>Transcriptomic and genomic resources for Thalictrum thalictroides and T. hernandezii: Facilitating candidate gene discovery in an emerging model plant lineage.</title>
        <authorList>
            <person name="Arias T."/>
            <person name="Riano-Pachon D.M."/>
            <person name="Di Stilio V.S."/>
        </authorList>
    </citation>
    <scope>NUCLEOTIDE SEQUENCE [LARGE SCALE GENOMIC DNA]</scope>
    <source>
        <strain evidence="2">cv. WT478/WT964</strain>
        <tissue evidence="1">Leaves</tissue>
    </source>
</reference>
<evidence type="ECO:0000313" key="2">
    <source>
        <dbReference type="Proteomes" id="UP000554482"/>
    </source>
</evidence>
<keyword evidence="2" id="KW-1185">Reference proteome</keyword>
<sequence length="61" mass="7007">MAAWFTRENVCEAVKLVMDEGSEVGEQVRANHHKWKELLLSEGLESSYIDNLISKLQDMVK</sequence>
<gene>
    <name evidence="1" type="ORF">FRX31_004315</name>
</gene>
<accession>A0A7J6XAT6</accession>